<dbReference type="AlphaFoldDB" id="A0A4Y2HXN8"/>
<accession>A0A4Y2HXN8</accession>
<proteinExistence type="predicted"/>
<evidence type="ECO:0000313" key="2">
    <source>
        <dbReference type="EMBL" id="GBM70002.1"/>
    </source>
</evidence>
<dbReference type="Proteomes" id="UP000499080">
    <property type="component" value="Unassembled WGS sequence"/>
</dbReference>
<evidence type="ECO:0000313" key="3">
    <source>
        <dbReference type="Proteomes" id="UP000499080"/>
    </source>
</evidence>
<feature type="region of interest" description="Disordered" evidence="1">
    <location>
        <begin position="14"/>
        <end position="39"/>
    </location>
</feature>
<comment type="caution">
    <text evidence="2">The sequence shown here is derived from an EMBL/GenBank/DDBJ whole genome shotgun (WGS) entry which is preliminary data.</text>
</comment>
<evidence type="ECO:0000256" key="1">
    <source>
        <dbReference type="SAM" id="MobiDB-lite"/>
    </source>
</evidence>
<organism evidence="2 3">
    <name type="scientific">Araneus ventricosus</name>
    <name type="common">Orbweaver spider</name>
    <name type="synonym">Epeira ventricosa</name>
    <dbReference type="NCBI Taxonomy" id="182803"/>
    <lineage>
        <taxon>Eukaryota</taxon>
        <taxon>Metazoa</taxon>
        <taxon>Ecdysozoa</taxon>
        <taxon>Arthropoda</taxon>
        <taxon>Chelicerata</taxon>
        <taxon>Arachnida</taxon>
        <taxon>Araneae</taxon>
        <taxon>Araneomorphae</taxon>
        <taxon>Entelegynae</taxon>
        <taxon>Araneoidea</taxon>
        <taxon>Araneidae</taxon>
        <taxon>Araneus</taxon>
    </lineage>
</organism>
<name>A0A4Y2HXN8_ARAVE</name>
<keyword evidence="3" id="KW-1185">Reference proteome</keyword>
<gene>
    <name evidence="2" type="ORF">AVEN_155708_1</name>
</gene>
<sequence length="90" mass="10360">MCLITLELKHGDFITQGDNQKRAPQPSLSIPDIVKGRPPRQKYRHCDRLEMVPLLAAHDHTYSRSTIRHRCWAPRATPLMLYPTGKRNSA</sequence>
<protein>
    <submittedName>
        <fullName evidence="2">Uncharacterized protein</fullName>
    </submittedName>
</protein>
<dbReference type="EMBL" id="BGPR01002224">
    <property type="protein sequence ID" value="GBM70002.1"/>
    <property type="molecule type" value="Genomic_DNA"/>
</dbReference>
<reference evidence="2 3" key="1">
    <citation type="journal article" date="2019" name="Sci. Rep.">
        <title>Orb-weaving spider Araneus ventricosus genome elucidates the spidroin gene catalogue.</title>
        <authorList>
            <person name="Kono N."/>
            <person name="Nakamura H."/>
            <person name="Ohtoshi R."/>
            <person name="Moran D.A.P."/>
            <person name="Shinohara A."/>
            <person name="Yoshida Y."/>
            <person name="Fujiwara M."/>
            <person name="Mori M."/>
            <person name="Tomita M."/>
            <person name="Arakawa K."/>
        </authorList>
    </citation>
    <scope>NUCLEOTIDE SEQUENCE [LARGE SCALE GENOMIC DNA]</scope>
</reference>